<name>A0A0N4UXE8_ENTVE</name>
<dbReference type="AlphaFoldDB" id="A0A0N4UXE8"/>
<dbReference type="GO" id="GO:0032880">
    <property type="term" value="P:regulation of protein localization"/>
    <property type="evidence" value="ECO:0007669"/>
    <property type="project" value="TreeGrafter"/>
</dbReference>
<keyword evidence="3" id="KW-1185">Reference proteome</keyword>
<dbReference type="Proteomes" id="UP000274131">
    <property type="component" value="Unassembled WGS sequence"/>
</dbReference>
<proteinExistence type="predicted"/>
<evidence type="ECO:0000313" key="3">
    <source>
        <dbReference type="Proteomes" id="UP000274131"/>
    </source>
</evidence>
<protein>
    <submittedName>
        <fullName evidence="4">Dilute domain-containing protein</fullName>
    </submittedName>
</protein>
<sequence>MRARLRAIHEWAEKQGLELAAVCHMDRIQQTATLLTIPKKMDQIANLGATCYKLNSIQVHFYFTVLFAGGI</sequence>
<feature type="domain" description="Dilute" evidence="1">
    <location>
        <begin position="1"/>
        <end position="71"/>
    </location>
</feature>
<dbReference type="GO" id="GO:0005912">
    <property type="term" value="C:adherens junction"/>
    <property type="evidence" value="ECO:0007669"/>
    <property type="project" value="TreeGrafter"/>
</dbReference>
<dbReference type="PROSITE" id="PS51126">
    <property type="entry name" value="DILUTE"/>
    <property type="match status" value="1"/>
</dbReference>
<reference evidence="2 3" key="2">
    <citation type="submission" date="2018-10" db="EMBL/GenBank/DDBJ databases">
        <authorList>
            <consortium name="Pathogen Informatics"/>
        </authorList>
    </citation>
    <scope>NUCLEOTIDE SEQUENCE [LARGE SCALE GENOMIC DNA]</scope>
</reference>
<organism evidence="4">
    <name type="scientific">Enterobius vermicularis</name>
    <name type="common">Human pinworm</name>
    <dbReference type="NCBI Taxonomy" id="51028"/>
    <lineage>
        <taxon>Eukaryota</taxon>
        <taxon>Metazoa</taxon>
        <taxon>Ecdysozoa</taxon>
        <taxon>Nematoda</taxon>
        <taxon>Chromadorea</taxon>
        <taxon>Rhabditida</taxon>
        <taxon>Spirurina</taxon>
        <taxon>Oxyuridomorpha</taxon>
        <taxon>Oxyuroidea</taxon>
        <taxon>Oxyuridae</taxon>
        <taxon>Enterobius</taxon>
    </lineage>
</organism>
<dbReference type="GO" id="GO:0050839">
    <property type="term" value="F:cell adhesion molecule binding"/>
    <property type="evidence" value="ECO:0007669"/>
    <property type="project" value="TreeGrafter"/>
</dbReference>
<dbReference type="STRING" id="51028.A0A0N4UXE8"/>
<evidence type="ECO:0000259" key="1">
    <source>
        <dbReference type="PROSITE" id="PS51126"/>
    </source>
</evidence>
<accession>A0A0N4UXE8</accession>
<dbReference type="InterPro" id="IPR002710">
    <property type="entry name" value="Dilute_dom"/>
</dbReference>
<dbReference type="PANTHER" id="PTHR10398">
    <property type="entry name" value="AFADIN"/>
    <property type="match status" value="1"/>
</dbReference>
<evidence type="ECO:0000313" key="4">
    <source>
        <dbReference type="WBParaSite" id="EVEC_0000220701-mRNA-1"/>
    </source>
</evidence>
<reference evidence="4" key="1">
    <citation type="submission" date="2017-02" db="UniProtKB">
        <authorList>
            <consortium name="WormBaseParasite"/>
        </authorList>
    </citation>
    <scope>IDENTIFICATION</scope>
</reference>
<dbReference type="WBParaSite" id="EVEC_0000220701-mRNA-1">
    <property type="protein sequence ID" value="EVEC_0000220701-mRNA-1"/>
    <property type="gene ID" value="EVEC_0000220701"/>
</dbReference>
<gene>
    <name evidence="2" type="ORF">EVEC_LOCUS1911</name>
</gene>
<dbReference type="Pfam" id="PF01843">
    <property type="entry name" value="DIL"/>
    <property type="match status" value="1"/>
</dbReference>
<evidence type="ECO:0000313" key="2">
    <source>
        <dbReference type="EMBL" id="VDD86768.1"/>
    </source>
</evidence>
<dbReference type="InterPro" id="IPR028842">
    <property type="entry name" value="Afadin"/>
</dbReference>
<dbReference type="EMBL" id="UXUI01007285">
    <property type="protein sequence ID" value="VDD86768.1"/>
    <property type="molecule type" value="Genomic_DNA"/>
</dbReference>
<dbReference type="PANTHER" id="PTHR10398:SF2">
    <property type="entry name" value="AFADIN"/>
    <property type="match status" value="1"/>
</dbReference>
<dbReference type="OrthoDB" id="6260541at2759"/>